<dbReference type="InterPro" id="IPR029787">
    <property type="entry name" value="Nucleotide_cyclase"/>
</dbReference>
<dbReference type="InterPro" id="IPR043128">
    <property type="entry name" value="Rev_trsase/Diguanyl_cyclase"/>
</dbReference>
<dbReference type="CDD" id="cd01949">
    <property type="entry name" value="GGDEF"/>
    <property type="match status" value="1"/>
</dbReference>
<evidence type="ECO:0000313" key="5">
    <source>
        <dbReference type="Proteomes" id="UP000636505"/>
    </source>
</evidence>
<dbReference type="PROSITE" id="PS50110">
    <property type="entry name" value="RESPONSE_REGULATORY"/>
    <property type="match status" value="1"/>
</dbReference>
<dbReference type="AlphaFoldDB" id="A0A8J7DE00"/>
<dbReference type="GO" id="GO:0052621">
    <property type="term" value="F:diguanylate cyclase activity"/>
    <property type="evidence" value="ECO:0007669"/>
    <property type="project" value="TreeGrafter"/>
</dbReference>
<dbReference type="SMART" id="SM00267">
    <property type="entry name" value="GGDEF"/>
    <property type="match status" value="1"/>
</dbReference>
<dbReference type="InterPro" id="IPR000160">
    <property type="entry name" value="GGDEF_dom"/>
</dbReference>
<dbReference type="FunFam" id="3.30.70.270:FF:000001">
    <property type="entry name" value="Diguanylate cyclase domain protein"/>
    <property type="match status" value="1"/>
</dbReference>
<reference evidence="4" key="1">
    <citation type="submission" date="2020-10" db="EMBL/GenBank/DDBJ databases">
        <authorList>
            <person name="Castelo-Branco R."/>
            <person name="Eusebio N."/>
            <person name="Adriana R."/>
            <person name="Vieira A."/>
            <person name="Brugerolle De Fraissinette N."/>
            <person name="Rezende De Castro R."/>
            <person name="Schneider M.P."/>
            <person name="Vasconcelos V."/>
            <person name="Leao P.N."/>
        </authorList>
    </citation>
    <scope>NUCLEOTIDE SEQUENCE</scope>
    <source>
        <strain evidence="4">LEGE 07310</strain>
    </source>
</reference>
<organism evidence="4 5">
    <name type="scientific">Vasconcelosia minhoensis LEGE 07310</name>
    <dbReference type="NCBI Taxonomy" id="915328"/>
    <lineage>
        <taxon>Bacteria</taxon>
        <taxon>Bacillati</taxon>
        <taxon>Cyanobacteriota</taxon>
        <taxon>Cyanophyceae</taxon>
        <taxon>Nodosilineales</taxon>
        <taxon>Cymatolegaceae</taxon>
        <taxon>Vasconcelosia</taxon>
        <taxon>Vasconcelosia minhoensis</taxon>
    </lineage>
</organism>
<dbReference type="GO" id="GO:0000160">
    <property type="term" value="P:phosphorelay signal transduction system"/>
    <property type="evidence" value="ECO:0007669"/>
    <property type="project" value="InterPro"/>
</dbReference>
<evidence type="ECO:0000313" key="4">
    <source>
        <dbReference type="EMBL" id="MBE9080407.1"/>
    </source>
</evidence>
<dbReference type="Gene3D" id="3.30.70.270">
    <property type="match status" value="1"/>
</dbReference>
<dbReference type="GO" id="GO:0043709">
    <property type="term" value="P:cell adhesion involved in single-species biofilm formation"/>
    <property type="evidence" value="ECO:0007669"/>
    <property type="project" value="TreeGrafter"/>
</dbReference>
<comment type="caution">
    <text evidence="4">The sequence shown here is derived from an EMBL/GenBank/DDBJ whole genome shotgun (WGS) entry which is preliminary data.</text>
</comment>
<dbReference type="SUPFAM" id="SSF55073">
    <property type="entry name" value="Nucleotide cyclase"/>
    <property type="match status" value="1"/>
</dbReference>
<dbReference type="PROSITE" id="PS50887">
    <property type="entry name" value="GGDEF"/>
    <property type="match status" value="1"/>
</dbReference>
<dbReference type="Pfam" id="PF00990">
    <property type="entry name" value="GGDEF"/>
    <property type="match status" value="1"/>
</dbReference>
<keyword evidence="5" id="KW-1185">Reference proteome</keyword>
<sequence length="327" mass="36538">MNALVLLVGDPLFLAGVLERVRGLAAVTVETVETAAQAEVLMNESPPDLVIAQARQLTPLSKLSTFRQQRSLLGIYFVVIEDRLLPRLVKLPMQTPMPVEETIEALEAGADAYLWLPPAERMQVPPTTYEQFNRLLQAQVQTGLYRSLAYRDLTQANDWLSAVALVDALTQLNNRRAFDLELPRQIENTRSKAIDLSLMMIDIDCFKSINDYYGHPVGDEVLRQLAQRLLNDMRFYDTPFRYGGEEFTVILNQTNAQEAGAIGDRLCRLMADQVFSIDASLTISTTVSIGIATLQPSDDEEGKSLLKRADQNLLKAKNLGRNQVVIS</sequence>
<dbReference type="PANTHER" id="PTHR45138">
    <property type="entry name" value="REGULATORY COMPONENTS OF SENSORY TRANSDUCTION SYSTEM"/>
    <property type="match status" value="1"/>
</dbReference>
<dbReference type="InterPro" id="IPR050469">
    <property type="entry name" value="Diguanylate_Cyclase"/>
</dbReference>
<name>A0A8J7DE00_9CYAN</name>
<accession>A0A8J7DE00</accession>
<evidence type="ECO:0000259" key="2">
    <source>
        <dbReference type="PROSITE" id="PS50110"/>
    </source>
</evidence>
<evidence type="ECO:0000256" key="1">
    <source>
        <dbReference type="PROSITE-ProRule" id="PRU00169"/>
    </source>
</evidence>
<dbReference type="EMBL" id="JADEXG010000112">
    <property type="protein sequence ID" value="MBE9080407.1"/>
    <property type="molecule type" value="Genomic_DNA"/>
</dbReference>
<evidence type="ECO:0000259" key="3">
    <source>
        <dbReference type="PROSITE" id="PS50887"/>
    </source>
</evidence>
<dbReference type="GO" id="GO:1902201">
    <property type="term" value="P:negative regulation of bacterial-type flagellum-dependent cell motility"/>
    <property type="evidence" value="ECO:0007669"/>
    <property type="project" value="TreeGrafter"/>
</dbReference>
<dbReference type="NCBIfam" id="TIGR00254">
    <property type="entry name" value="GGDEF"/>
    <property type="match status" value="1"/>
</dbReference>
<protein>
    <submittedName>
        <fullName evidence="4">Diguanylate cyclase</fullName>
    </submittedName>
</protein>
<dbReference type="InterPro" id="IPR001789">
    <property type="entry name" value="Sig_transdc_resp-reg_receiver"/>
</dbReference>
<dbReference type="GO" id="GO:0005886">
    <property type="term" value="C:plasma membrane"/>
    <property type="evidence" value="ECO:0007669"/>
    <property type="project" value="TreeGrafter"/>
</dbReference>
<dbReference type="RefSeq" id="WP_193912315.1">
    <property type="nucleotide sequence ID" value="NZ_JADEXG010000112.1"/>
</dbReference>
<feature type="domain" description="Response regulatory" evidence="2">
    <location>
        <begin position="4"/>
        <end position="131"/>
    </location>
</feature>
<dbReference type="Proteomes" id="UP000636505">
    <property type="component" value="Unassembled WGS sequence"/>
</dbReference>
<dbReference type="PANTHER" id="PTHR45138:SF9">
    <property type="entry name" value="DIGUANYLATE CYCLASE DGCM-RELATED"/>
    <property type="match status" value="1"/>
</dbReference>
<comment type="caution">
    <text evidence="1">Lacks conserved residue(s) required for the propagation of feature annotation.</text>
</comment>
<gene>
    <name evidence="4" type="ORF">IQ241_24485</name>
</gene>
<proteinExistence type="predicted"/>
<feature type="domain" description="GGDEF" evidence="3">
    <location>
        <begin position="194"/>
        <end position="327"/>
    </location>
</feature>